<evidence type="ECO:0000313" key="3">
    <source>
        <dbReference type="Proteomes" id="UP000034881"/>
    </source>
</evidence>
<name>A0A0G0QQV5_9BACT</name>
<feature type="compositionally biased region" description="Acidic residues" evidence="1">
    <location>
        <begin position="20"/>
        <end position="32"/>
    </location>
</feature>
<gene>
    <name evidence="2" type="ORF">UT77_C0001G0270</name>
</gene>
<proteinExistence type="predicted"/>
<organism evidence="2 3">
    <name type="scientific">Candidatus Daviesbacteria bacterium GW2011_GWC2_40_12</name>
    <dbReference type="NCBI Taxonomy" id="1618431"/>
    <lineage>
        <taxon>Bacteria</taxon>
        <taxon>Candidatus Daviesiibacteriota</taxon>
    </lineage>
</organism>
<accession>A0A0G0QQV5</accession>
<reference evidence="2 3" key="1">
    <citation type="journal article" date="2015" name="Nature">
        <title>rRNA introns, odd ribosomes, and small enigmatic genomes across a large radiation of phyla.</title>
        <authorList>
            <person name="Brown C.T."/>
            <person name="Hug L.A."/>
            <person name="Thomas B.C."/>
            <person name="Sharon I."/>
            <person name="Castelle C.J."/>
            <person name="Singh A."/>
            <person name="Wilkins M.J."/>
            <person name="Williams K.H."/>
            <person name="Banfield J.F."/>
        </authorList>
    </citation>
    <scope>NUCLEOTIDE SEQUENCE [LARGE SCALE GENOMIC DNA]</scope>
</reference>
<evidence type="ECO:0000313" key="2">
    <source>
        <dbReference type="EMBL" id="KKR42819.1"/>
    </source>
</evidence>
<feature type="compositionally biased region" description="Basic and acidic residues" evidence="1">
    <location>
        <begin position="119"/>
        <end position="141"/>
    </location>
</feature>
<feature type="compositionally biased region" description="Basic and acidic residues" evidence="1">
    <location>
        <begin position="1"/>
        <end position="16"/>
    </location>
</feature>
<dbReference type="Proteomes" id="UP000034881">
    <property type="component" value="Unassembled WGS sequence"/>
</dbReference>
<feature type="compositionally biased region" description="Low complexity" evidence="1">
    <location>
        <begin position="292"/>
        <end position="306"/>
    </location>
</feature>
<feature type="region of interest" description="Disordered" evidence="1">
    <location>
        <begin position="244"/>
        <end position="306"/>
    </location>
</feature>
<protein>
    <submittedName>
        <fullName evidence="2">5' nucleotidase</fullName>
    </submittedName>
</protein>
<dbReference type="AlphaFoldDB" id="A0A0G0QQV5"/>
<dbReference type="PATRIC" id="fig|1618431.3.peg.277"/>
<feature type="region of interest" description="Disordered" evidence="1">
    <location>
        <begin position="1"/>
        <end position="101"/>
    </location>
</feature>
<feature type="compositionally biased region" description="Basic and acidic residues" evidence="1">
    <location>
        <begin position="89"/>
        <end position="101"/>
    </location>
</feature>
<feature type="compositionally biased region" description="Basic and acidic residues" evidence="1">
    <location>
        <begin position="33"/>
        <end position="45"/>
    </location>
</feature>
<feature type="region of interest" description="Disordered" evidence="1">
    <location>
        <begin position="117"/>
        <end position="165"/>
    </location>
</feature>
<sequence>MEDDKLKDKEQEELRALLDTPDEGTFSDEDDQDNKGDQDEDKSSSEYDDTGDDTSSKNTKNNPEAGNGSEDNKDKAKSDTASGEEDEDKDNKDRWHGKSREEVIKAYESLEARIIALENKADSENKTDKDDTATDEKADEKTESDENEDNNPGIPSADELQKMTPTDFAKWVLGRIDEGVKRTIETQEKIRDAVHQEISDARKEHPLQDPDYRKMVLAIIDSASAKGTTIPLKDACSQVDSFLGKHKGQSENLSDEEKSRLKKAKAQVESGAGAPTQPDGSDAETKRIQKALAGSGSKSPLGGLGI</sequence>
<evidence type="ECO:0000256" key="1">
    <source>
        <dbReference type="SAM" id="MobiDB-lite"/>
    </source>
</evidence>
<comment type="caution">
    <text evidence="2">The sequence shown here is derived from an EMBL/GenBank/DDBJ whole genome shotgun (WGS) entry which is preliminary data.</text>
</comment>
<dbReference type="EMBL" id="LBYB01000001">
    <property type="protein sequence ID" value="KKR42819.1"/>
    <property type="molecule type" value="Genomic_DNA"/>
</dbReference>